<sequence length="141" mass="14663">MPAGGCFCGKVRLQYDGDAQVKALCHCADCKKITGSTYSTNIVVPGSGFSITSGKPKMVPTQADSGKTISSAICSDCGSTMYREGETFGDSKVIKAGTLDDASGLEGAKPDIELYAPQRVSWVAKVEGAKQLKGMPGSEEV</sequence>
<dbReference type="GO" id="GO:0046872">
    <property type="term" value="F:metal ion binding"/>
    <property type="evidence" value="ECO:0007669"/>
    <property type="project" value="UniProtKB-KW"/>
</dbReference>
<dbReference type="AlphaFoldDB" id="A0A1V8SHQ4"/>
<dbReference type="Proteomes" id="UP000192596">
    <property type="component" value="Unassembled WGS sequence"/>
</dbReference>
<proteinExistence type="inferred from homology"/>
<dbReference type="Gene3D" id="3.90.1590.10">
    <property type="entry name" value="glutathione-dependent formaldehyde- activating enzyme (gfa)"/>
    <property type="match status" value="1"/>
</dbReference>
<dbReference type="PANTHER" id="PTHR33337:SF30">
    <property type="entry name" value="DUF636 DOMAIN PROTEIN (AFU_ORTHOLOGUE AFUA_1G03180)"/>
    <property type="match status" value="1"/>
</dbReference>
<keyword evidence="3" id="KW-0862">Zinc</keyword>
<dbReference type="SUPFAM" id="SSF51316">
    <property type="entry name" value="Mss4-like"/>
    <property type="match status" value="1"/>
</dbReference>
<dbReference type="OrthoDB" id="406544at2759"/>
<dbReference type="Pfam" id="PF04828">
    <property type="entry name" value="GFA"/>
    <property type="match status" value="1"/>
</dbReference>
<dbReference type="PANTHER" id="PTHR33337">
    <property type="entry name" value="GFA DOMAIN-CONTAINING PROTEIN"/>
    <property type="match status" value="1"/>
</dbReference>
<evidence type="ECO:0000256" key="2">
    <source>
        <dbReference type="ARBA" id="ARBA00022723"/>
    </source>
</evidence>
<keyword evidence="2" id="KW-0479">Metal-binding</keyword>
<dbReference type="STRING" id="1507870.A0A1V8SHQ4"/>
<feature type="domain" description="CENP-V/GFA" evidence="5">
    <location>
        <begin position="2"/>
        <end position="109"/>
    </location>
</feature>
<evidence type="ECO:0000313" key="6">
    <source>
        <dbReference type="EMBL" id="OQN98609.1"/>
    </source>
</evidence>
<reference evidence="7" key="1">
    <citation type="submission" date="2017-03" db="EMBL/GenBank/DDBJ databases">
        <title>Genomes of endolithic fungi from Antarctica.</title>
        <authorList>
            <person name="Coleine C."/>
            <person name="Masonjones S."/>
            <person name="Stajich J.E."/>
        </authorList>
    </citation>
    <scope>NUCLEOTIDE SEQUENCE [LARGE SCALE GENOMIC DNA]</scope>
    <source>
        <strain evidence="7">CCFEE 5527</strain>
    </source>
</reference>
<keyword evidence="4" id="KW-0456">Lyase</keyword>
<protein>
    <recommendedName>
        <fullName evidence="5">CENP-V/GFA domain-containing protein</fullName>
    </recommendedName>
</protein>
<organism evidence="6 7">
    <name type="scientific">Cryoendolithus antarcticus</name>
    <dbReference type="NCBI Taxonomy" id="1507870"/>
    <lineage>
        <taxon>Eukaryota</taxon>
        <taxon>Fungi</taxon>
        <taxon>Dikarya</taxon>
        <taxon>Ascomycota</taxon>
        <taxon>Pezizomycotina</taxon>
        <taxon>Dothideomycetes</taxon>
        <taxon>Dothideomycetidae</taxon>
        <taxon>Cladosporiales</taxon>
        <taxon>Cladosporiaceae</taxon>
        <taxon>Cryoendolithus</taxon>
    </lineage>
</organism>
<evidence type="ECO:0000259" key="5">
    <source>
        <dbReference type="PROSITE" id="PS51891"/>
    </source>
</evidence>
<gene>
    <name evidence="6" type="ORF">B0A48_15872</name>
</gene>
<dbReference type="InterPro" id="IPR011057">
    <property type="entry name" value="Mss4-like_sf"/>
</dbReference>
<comment type="caution">
    <text evidence="6">The sequence shown here is derived from an EMBL/GenBank/DDBJ whole genome shotgun (WGS) entry which is preliminary data.</text>
</comment>
<evidence type="ECO:0000256" key="1">
    <source>
        <dbReference type="ARBA" id="ARBA00005495"/>
    </source>
</evidence>
<dbReference type="PROSITE" id="PS51891">
    <property type="entry name" value="CENP_V_GFA"/>
    <property type="match status" value="1"/>
</dbReference>
<dbReference type="GO" id="GO:0016846">
    <property type="term" value="F:carbon-sulfur lyase activity"/>
    <property type="evidence" value="ECO:0007669"/>
    <property type="project" value="InterPro"/>
</dbReference>
<name>A0A1V8SHQ4_9PEZI</name>
<evidence type="ECO:0000256" key="3">
    <source>
        <dbReference type="ARBA" id="ARBA00022833"/>
    </source>
</evidence>
<keyword evidence="7" id="KW-1185">Reference proteome</keyword>
<dbReference type="InParanoid" id="A0A1V8SHQ4"/>
<accession>A0A1V8SHQ4</accession>
<evidence type="ECO:0000256" key="4">
    <source>
        <dbReference type="ARBA" id="ARBA00023239"/>
    </source>
</evidence>
<dbReference type="EMBL" id="NAJO01000045">
    <property type="protein sequence ID" value="OQN98609.1"/>
    <property type="molecule type" value="Genomic_DNA"/>
</dbReference>
<evidence type="ECO:0000313" key="7">
    <source>
        <dbReference type="Proteomes" id="UP000192596"/>
    </source>
</evidence>
<dbReference type="InterPro" id="IPR006913">
    <property type="entry name" value="CENP-V/GFA"/>
</dbReference>
<comment type="similarity">
    <text evidence="1">Belongs to the Gfa family.</text>
</comment>